<evidence type="ECO:0000259" key="6">
    <source>
        <dbReference type="Pfam" id="PF10312"/>
    </source>
</evidence>
<dbReference type="STRING" id="74649.A0A2P6RBB0"/>
<keyword evidence="3" id="KW-0175">Coiled coil</keyword>
<feature type="compositionally biased region" description="Basic residues" evidence="4">
    <location>
        <begin position="102"/>
        <end position="116"/>
    </location>
</feature>
<comment type="caution">
    <text evidence="7">The sequence shown here is derived from an EMBL/GenBank/DDBJ whole genome shotgun (WGS) entry which is preliminary data.</text>
</comment>
<dbReference type="OMA" id="HIDFWND"/>
<protein>
    <recommendedName>
        <fullName evidence="2">Splicing factor Cactin</fullName>
    </recommendedName>
</protein>
<feature type="coiled-coil region" evidence="3">
    <location>
        <begin position="163"/>
        <end position="207"/>
    </location>
</feature>
<evidence type="ECO:0000256" key="4">
    <source>
        <dbReference type="SAM" id="MobiDB-lite"/>
    </source>
</evidence>
<gene>
    <name evidence="7" type="ORF">RchiOBHm_Chr3g0471451</name>
</gene>
<evidence type="ECO:0000259" key="5">
    <source>
        <dbReference type="Pfam" id="PF09732"/>
    </source>
</evidence>
<evidence type="ECO:0000256" key="1">
    <source>
        <dbReference type="ARBA" id="ARBA00006895"/>
    </source>
</evidence>
<feature type="compositionally biased region" description="Acidic residues" evidence="4">
    <location>
        <begin position="411"/>
        <end position="431"/>
    </location>
</feature>
<accession>A0A2P6RBB0</accession>
<comment type="similarity">
    <text evidence="1">Belongs to the CACTIN family.</text>
</comment>
<feature type="compositionally biased region" description="Acidic residues" evidence="4">
    <location>
        <begin position="23"/>
        <end position="36"/>
    </location>
</feature>
<feature type="region of interest" description="Disordered" evidence="4">
    <location>
        <begin position="406"/>
        <end position="439"/>
    </location>
</feature>
<evidence type="ECO:0000256" key="2">
    <source>
        <dbReference type="ARBA" id="ARBA00034534"/>
    </source>
</evidence>
<dbReference type="GO" id="GO:0045292">
    <property type="term" value="P:mRNA cis splicing, via spliceosome"/>
    <property type="evidence" value="ECO:0007669"/>
    <property type="project" value="TreeGrafter"/>
</dbReference>
<keyword evidence="8" id="KW-1185">Reference proteome</keyword>
<dbReference type="OrthoDB" id="265955at2759"/>
<dbReference type="GO" id="GO:0005737">
    <property type="term" value="C:cytoplasm"/>
    <property type="evidence" value="ECO:0007669"/>
    <property type="project" value="TreeGrafter"/>
</dbReference>
<dbReference type="SMART" id="SM01050">
    <property type="entry name" value="CactinC_cactus"/>
    <property type="match status" value="1"/>
</dbReference>
<dbReference type="Proteomes" id="UP000238479">
    <property type="component" value="Chromosome 3"/>
</dbReference>
<dbReference type="PANTHER" id="PTHR21737:SF4">
    <property type="entry name" value="SPLICING FACTOR CACTIN"/>
    <property type="match status" value="1"/>
</dbReference>
<feature type="domain" description="Splicing factor Cactin C-terminal" evidence="5">
    <location>
        <begin position="549"/>
        <end position="673"/>
    </location>
</feature>
<dbReference type="GO" id="GO:0005681">
    <property type="term" value="C:spliceosomal complex"/>
    <property type="evidence" value="ECO:0007669"/>
    <property type="project" value="TreeGrafter"/>
</dbReference>
<dbReference type="InterPro" id="IPR019134">
    <property type="entry name" value="Cactin_C"/>
</dbReference>
<dbReference type="Gramene" id="PRQ43719">
    <property type="protein sequence ID" value="PRQ43719"/>
    <property type="gene ID" value="RchiOBHm_Chr3g0471451"/>
</dbReference>
<feature type="region of interest" description="Disordered" evidence="4">
    <location>
        <begin position="1"/>
        <end position="133"/>
    </location>
</feature>
<dbReference type="EMBL" id="PDCK01000041">
    <property type="protein sequence ID" value="PRQ43719.1"/>
    <property type="molecule type" value="Genomic_DNA"/>
</dbReference>
<feature type="domain" description="Splicing factor cactin central" evidence="6">
    <location>
        <begin position="199"/>
        <end position="396"/>
    </location>
</feature>
<evidence type="ECO:0000313" key="8">
    <source>
        <dbReference type="Proteomes" id="UP000238479"/>
    </source>
</evidence>
<sequence>MGRSSRSRKEASSGRRRRKSDDSDSDSYTDSDDSDSLDSSPSRSSAKRKERSSRSRKSSSRRRNHSDDESYESDDSDEPDRKKKRSSRNVTEEQIAEYLAKKAQKKAARVAKKLKSKTVSGYSNDSNPFGDSNLNETFVWRKKIERDVSHGVPLDVYSVKAEKQRQRDRMAEIEKVKKRREERALEKAQHEEEMALLARERARAEFQDWEKKEEEFHFDQSKMRSEIRLREGRIKPIDVLSKHLDGSDDLDIEINEPYMVFKGLTVKEMEELRDDIKMHLDLDRATPTHIEYWEALLVVCDWELSEARKKDALDRARVRGEEPPAELLAEQRGMHSSIEADVKNLLEGKTYSQLEALQSEIESQMRSGTAKVVEYWEAVLTRLHIFKAKACLKEIHAKMLHKHLQRLEGREDGEEKLDMPDDLQPEEESEPDANGAETYSPEPIEEEIHMAEEEAEEAGSFSPELLHGDENEEVMDPEEDRAILERKRMAVLEEQQRRIQEAMASKPAPPSEDNFEMKAAMKAMGAMEEGDAIFGSGSEVNLDSQVYWWHDKYRPRKPKYFNRVHTGYEWNKYNQTHYDHDNPPPKIVQGYKFNIFYPDLVDKIKAPTYTIEKDGSSSETCIIRFHAGPPYEDIAFRIVNKEWEYSHKKGFKCTFERGILHVYFNFKRYRYRR</sequence>
<feature type="compositionally biased region" description="Acidic residues" evidence="4">
    <location>
        <begin position="69"/>
        <end position="78"/>
    </location>
</feature>
<proteinExistence type="inferred from homology"/>
<feature type="compositionally biased region" description="Basic residues" evidence="4">
    <location>
        <begin position="45"/>
        <end position="64"/>
    </location>
</feature>
<evidence type="ECO:0000313" key="7">
    <source>
        <dbReference type="EMBL" id="PRQ43719.1"/>
    </source>
</evidence>
<reference evidence="7 8" key="1">
    <citation type="journal article" date="2018" name="Nat. Genet.">
        <title>The Rosa genome provides new insights in the design of modern roses.</title>
        <authorList>
            <person name="Bendahmane M."/>
        </authorList>
    </citation>
    <scope>NUCLEOTIDE SEQUENCE [LARGE SCALE GENOMIC DNA]</scope>
    <source>
        <strain evidence="8">cv. Old Blush</strain>
    </source>
</reference>
<dbReference type="AlphaFoldDB" id="A0A2P6RBB0"/>
<dbReference type="Pfam" id="PF10312">
    <property type="entry name" value="Cactin_mid"/>
    <property type="match status" value="1"/>
</dbReference>
<organism evidence="7 8">
    <name type="scientific">Rosa chinensis</name>
    <name type="common">China rose</name>
    <dbReference type="NCBI Taxonomy" id="74649"/>
    <lineage>
        <taxon>Eukaryota</taxon>
        <taxon>Viridiplantae</taxon>
        <taxon>Streptophyta</taxon>
        <taxon>Embryophyta</taxon>
        <taxon>Tracheophyta</taxon>
        <taxon>Spermatophyta</taxon>
        <taxon>Magnoliopsida</taxon>
        <taxon>eudicotyledons</taxon>
        <taxon>Gunneridae</taxon>
        <taxon>Pentapetalae</taxon>
        <taxon>rosids</taxon>
        <taxon>fabids</taxon>
        <taxon>Rosales</taxon>
        <taxon>Rosaceae</taxon>
        <taxon>Rosoideae</taxon>
        <taxon>Rosoideae incertae sedis</taxon>
        <taxon>Rosa</taxon>
    </lineage>
</organism>
<dbReference type="Pfam" id="PF09732">
    <property type="entry name" value="CactinC_cactus"/>
    <property type="match status" value="1"/>
</dbReference>
<dbReference type="InterPro" id="IPR018816">
    <property type="entry name" value="Cactin_central"/>
</dbReference>
<dbReference type="PANTHER" id="PTHR21737">
    <property type="entry name" value="POLYGLUTAMINE BINDING PROTEIN 1/MARVEL MEMBRANE-ASSOCIATING DOMAIN CONTAINING 3"/>
    <property type="match status" value="1"/>
</dbReference>
<evidence type="ECO:0000256" key="3">
    <source>
        <dbReference type="SAM" id="Coils"/>
    </source>
</evidence>
<name>A0A2P6RBB0_ROSCH</name>
<feature type="compositionally biased region" description="Polar residues" evidence="4">
    <location>
        <begin position="118"/>
        <end position="133"/>
    </location>
</feature>